<dbReference type="Gene3D" id="2.60.40.10">
    <property type="entry name" value="Immunoglobulins"/>
    <property type="match status" value="1"/>
</dbReference>
<feature type="signal peptide" evidence="7">
    <location>
        <begin position="1"/>
        <end position="27"/>
    </location>
</feature>
<proteinExistence type="inferred from homology"/>
<keyword evidence="6" id="KW-0326">Glycosidase</keyword>
<dbReference type="AlphaFoldDB" id="A0A2W5Q6K6"/>
<dbReference type="InterPro" id="IPR036881">
    <property type="entry name" value="Glyco_hydro_3_C_sf"/>
</dbReference>
<evidence type="ECO:0000256" key="4">
    <source>
        <dbReference type="ARBA" id="ARBA00022729"/>
    </source>
</evidence>
<evidence type="ECO:0000256" key="5">
    <source>
        <dbReference type="ARBA" id="ARBA00022801"/>
    </source>
</evidence>
<dbReference type="Gene3D" id="3.20.20.300">
    <property type="entry name" value="Glycoside hydrolase, family 3, N-terminal domain"/>
    <property type="match status" value="1"/>
</dbReference>
<comment type="caution">
    <text evidence="9">The sequence shown here is derived from an EMBL/GenBank/DDBJ whole genome shotgun (WGS) entry which is preliminary data.</text>
</comment>
<evidence type="ECO:0000259" key="8">
    <source>
        <dbReference type="SMART" id="SM01217"/>
    </source>
</evidence>
<dbReference type="InterPro" id="IPR001764">
    <property type="entry name" value="Glyco_hydro_3_N"/>
</dbReference>
<protein>
    <recommendedName>
        <fullName evidence="3">beta-glucosidase</fullName>
        <ecNumber evidence="3">3.2.1.21</ecNumber>
    </recommendedName>
</protein>
<dbReference type="SUPFAM" id="SSF51445">
    <property type="entry name" value="(Trans)glycosidases"/>
    <property type="match status" value="1"/>
</dbReference>
<evidence type="ECO:0000256" key="6">
    <source>
        <dbReference type="ARBA" id="ARBA00023295"/>
    </source>
</evidence>
<evidence type="ECO:0000313" key="9">
    <source>
        <dbReference type="EMBL" id="PZQ50343.1"/>
    </source>
</evidence>
<evidence type="ECO:0000256" key="3">
    <source>
        <dbReference type="ARBA" id="ARBA00012744"/>
    </source>
</evidence>
<evidence type="ECO:0000256" key="2">
    <source>
        <dbReference type="ARBA" id="ARBA00005336"/>
    </source>
</evidence>
<dbReference type="InterPro" id="IPR017853">
    <property type="entry name" value="GH"/>
</dbReference>
<dbReference type="PROSITE" id="PS51318">
    <property type="entry name" value="TAT"/>
    <property type="match status" value="1"/>
</dbReference>
<dbReference type="InterPro" id="IPR013783">
    <property type="entry name" value="Ig-like_fold"/>
</dbReference>
<evidence type="ECO:0000256" key="7">
    <source>
        <dbReference type="SAM" id="SignalP"/>
    </source>
</evidence>
<keyword evidence="5" id="KW-0378">Hydrolase</keyword>
<dbReference type="InterPro" id="IPR006311">
    <property type="entry name" value="TAT_signal"/>
</dbReference>
<gene>
    <name evidence="9" type="ORF">DI556_07230</name>
</gene>
<comment type="similarity">
    <text evidence="2">Belongs to the glycosyl hydrolase 3 family.</text>
</comment>
<reference evidence="9 10" key="1">
    <citation type="submission" date="2017-08" db="EMBL/GenBank/DDBJ databases">
        <title>Infants hospitalized years apart are colonized by the same room-sourced microbial strains.</title>
        <authorList>
            <person name="Brooks B."/>
            <person name="Olm M.R."/>
            <person name="Firek B.A."/>
            <person name="Baker R."/>
            <person name="Thomas B.C."/>
            <person name="Morowitz M.J."/>
            <person name="Banfield J.F."/>
        </authorList>
    </citation>
    <scope>NUCLEOTIDE SEQUENCE [LARGE SCALE GENOMIC DNA]</scope>
    <source>
        <strain evidence="9">S2_005_002_R2_34</strain>
    </source>
</reference>
<feature type="domain" description="Fibronectin type III-like" evidence="8">
    <location>
        <begin position="669"/>
        <end position="738"/>
    </location>
</feature>
<dbReference type="PANTHER" id="PTHR30620:SF16">
    <property type="entry name" value="LYSOSOMAL BETA GLUCOSIDASE"/>
    <property type="match status" value="1"/>
</dbReference>
<dbReference type="GO" id="GO:0009251">
    <property type="term" value="P:glucan catabolic process"/>
    <property type="evidence" value="ECO:0007669"/>
    <property type="project" value="TreeGrafter"/>
</dbReference>
<dbReference type="InterPro" id="IPR036962">
    <property type="entry name" value="Glyco_hydro_3_N_sf"/>
</dbReference>
<dbReference type="InterPro" id="IPR002772">
    <property type="entry name" value="Glyco_hydro_3_C"/>
</dbReference>
<feature type="chain" id="PRO_5016019428" description="beta-glucosidase" evidence="7">
    <location>
        <begin position="28"/>
        <end position="751"/>
    </location>
</feature>
<dbReference type="InterPro" id="IPR026891">
    <property type="entry name" value="Fn3-like"/>
</dbReference>
<keyword evidence="4 7" id="KW-0732">Signal</keyword>
<dbReference type="PRINTS" id="PR00133">
    <property type="entry name" value="GLHYDRLASE3"/>
</dbReference>
<dbReference type="EC" id="3.2.1.21" evidence="3"/>
<dbReference type="InterPro" id="IPR051915">
    <property type="entry name" value="Cellulose_Degrad_GH3"/>
</dbReference>
<dbReference type="Pfam" id="PF01915">
    <property type="entry name" value="Glyco_hydro_3_C"/>
    <property type="match status" value="1"/>
</dbReference>
<accession>A0A2W5Q6K6</accession>
<comment type="catalytic activity">
    <reaction evidence="1">
        <text>Hydrolysis of terminal, non-reducing beta-D-glucosyl residues with release of beta-D-glucose.</text>
        <dbReference type="EC" id="3.2.1.21"/>
    </reaction>
</comment>
<dbReference type="PANTHER" id="PTHR30620">
    <property type="entry name" value="PERIPLASMIC BETA-GLUCOSIDASE-RELATED"/>
    <property type="match status" value="1"/>
</dbReference>
<dbReference type="Pfam" id="PF00933">
    <property type="entry name" value="Glyco_hydro_3"/>
    <property type="match status" value="1"/>
</dbReference>
<dbReference type="Gene3D" id="3.40.50.1700">
    <property type="entry name" value="Glycoside hydrolase family 3 C-terminal domain"/>
    <property type="match status" value="1"/>
</dbReference>
<dbReference type="Pfam" id="PF14310">
    <property type="entry name" value="Fn3-like"/>
    <property type="match status" value="1"/>
</dbReference>
<organism evidence="9 10">
    <name type="scientific">Rhodovulum sulfidophilum</name>
    <name type="common">Rhodobacter sulfidophilus</name>
    <dbReference type="NCBI Taxonomy" id="35806"/>
    <lineage>
        <taxon>Bacteria</taxon>
        <taxon>Pseudomonadati</taxon>
        <taxon>Pseudomonadota</taxon>
        <taxon>Alphaproteobacteria</taxon>
        <taxon>Rhodobacterales</taxon>
        <taxon>Paracoccaceae</taxon>
        <taxon>Rhodovulum</taxon>
    </lineage>
</organism>
<sequence>MGRGMTRRGILAGMAASGLAAALPRLAAAEVARVADLVARMTVEEKAGQLTVLNDPFRWRPGGVNPGDFDADQNRTAAEIRAGRLGALFNGVGAAGARVAQRIAVEESRLGVPLLFAADILHGLRTIFPVPLAEAASFDPGLAERTARAAAREGGASGIHQTYAPMVDVARDQRWGRVVEGSGEDVLLNSLFAAARTKGFQGADLRDPLSLVATPKHFAAYGAAEGGLDYNSAEISERVLREVYLPPFRAALDAGALSVMSAFNTVDGVPATANRALLTGILREEWGFEGYVVGDYTADIELVAHGVAEDGRDAARIAILAGLDMVMMSDLYVAHLPGLVASGAVPMARLDQAVTRVLSVKTALGLFEDPYRGTDPEVERREIGAADIRALAREAGTRSAVLLRHEGGVLPLRRDQRIALIGPLAHASVDAAGPWSIFADHSAVVTIEAGLRAGLDDPALLTVARGSEVEAELPGGIAEAVAAAEASEVIVLVAGESALMSAEAQSRVTIDVPAPQRALAEALAATGKPMVVLLKSGRALELSGAIAEADALLAIWFLGSEEGNAVADLLFGAVAPSGRLPVSFPFRSGQQPYYYAHRATGRPETPGSAAYKARYREAPNRALYPFGHGLGLSSVAYSAPVLSGEVLDWDGEITARVTLTNTGDRDHVEVAQLYVHDRVAEVAPPVRLLKAFERIKVPAGGTAEARFTLRRADLTYLGPDGAPRTEPGRFDLWIAPDAESGTPAGFRLAAG</sequence>
<dbReference type="EMBL" id="QFPW01000004">
    <property type="protein sequence ID" value="PZQ50343.1"/>
    <property type="molecule type" value="Genomic_DNA"/>
</dbReference>
<dbReference type="SMART" id="SM01217">
    <property type="entry name" value="Fn3_like"/>
    <property type="match status" value="1"/>
</dbReference>
<evidence type="ECO:0000313" key="10">
    <source>
        <dbReference type="Proteomes" id="UP000249185"/>
    </source>
</evidence>
<dbReference type="FunFam" id="3.20.20.300:FF:000005">
    <property type="entry name" value="Periplasmic beta-glucosidase"/>
    <property type="match status" value="1"/>
</dbReference>
<dbReference type="GO" id="GO:0008422">
    <property type="term" value="F:beta-glucosidase activity"/>
    <property type="evidence" value="ECO:0007669"/>
    <property type="project" value="UniProtKB-EC"/>
</dbReference>
<evidence type="ECO:0000256" key="1">
    <source>
        <dbReference type="ARBA" id="ARBA00000448"/>
    </source>
</evidence>
<dbReference type="SUPFAM" id="SSF52279">
    <property type="entry name" value="Beta-D-glucan exohydrolase, C-terminal domain"/>
    <property type="match status" value="1"/>
</dbReference>
<name>A0A2W5Q6K6_RHOSU</name>
<dbReference type="Proteomes" id="UP000249185">
    <property type="component" value="Unassembled WGS sequence"/>
</dbReference>